<dbReference type="Proteomes" id="UP001206126">
    <property type="component" value="Unassembled WGS sequence"/>
</dbReference>
<name>A0ABT2DBV6_9BURK</name>
<proteinExistence type="predicted"/>
<organism evidence="1 2">
    <name type="scientific">Massilia agilis</name>
    <dbReference type="NCBI Taxonomy" id="1811226"/>
    <lineage>
        <taxon>Bacteria</taxon>
        <taxon>Pseudomonadati</taxon>
        <taxon>Pseudomonadota</taxon>
        <taxon>Betaproteobacteria</taxon>
        <taxon>Burkholderiales</taxon>
        <taxon>Oxalobacteraceae</taxon>
        <taxon>Telluria group</taxon>
        <taxon>Massilia</taxon>
    </lineage>
</organism>
<keyword evidence="2" id="KW-1185">Reference proteome</keyword>
<accession>A0ABT2DBV6</accession>
<reference evidence="1 2" key="1">
    <citation type="submission" date="2022-08" db="EMBL/GenBank/DDBJ databases">
        <title>Reclassification of Massilia species as members of the genera Telluria, Duganella, Pseudoduganella, Mokoshia gen. nov. and Zemynaea gen. nov. using orthogonal and non-orthogonal genome-based approaches.</title>
        <authorList>
            <person name="Bowman J.P."/>
        </authorList>
    </citation>
    <scope>NUCLEOTIDE SEQUENCE [LARGE SCALE GENOMIC DNA]</scope>
    <source>
        <strain evidence="1 2">JCM 31605</strain>
    </source>
</reference>
<dbReference type="RefSeq" id="WP_258822456.1">
    <property type="nucleotide sequence ID" value="NZ_JANUHB010000002.1"/>
</dbReference>
<gene>
    <name evidence="1" type="ORF">NX774_12260</name>
</gene>
<sequence>MTETIEQQGPQAFGYVVYDPETLALVESCYQVPPAAHLGRLVAVDEETRANWLRYQANAAGDGVELLPPAPPAAPAVPQQVTMRQARLALLDAGLLANVDSAIDALASPQKEEARIEWDYSSSVERNRQIVILLGAQLGLDDVALDQLFIAAAAK</sequence>
<evidence type="ECO:0000313" key="2">
    <source>
        <dbReference type="Proteomes" id="UP001206126"/>
    </source>
</evidence>
<protein>
    <submittedName>
        <fullName evidence="1">Uncharacterized protein</fullName>
    </submittedName>
</protein>
<dbReference type="EMBL" id="JANUHB010000002">
    <property type="protein sequence ID" value="MCS0808694.1"/>
    <property type="molecule type" value="Genomic_DNA"/>
</dbReference>
<comment type="caution">
    <text evidence="1">The sequence shown here is derived from an EMBL/GenBank/DDBJ whole genome shotgun (WGS) entry which is preliminary data.</text>
</comment>
<evidence type="ECO:0000313" key="1">
    <source>
        <dbReference type="EMBL" id="MCS0808694.1"/>
    </source>
</evidence>